<sequence length="226" mass="24386">MSTQDRRTLIADAAIATVAEAGLRGLTHRAVDAAAGLPAGSTSYYFRTRTALIEACYQRLAERDLADVDLDAWPPPEDAVDRDTVDRDAVDREGVGRVRRAMDRDRAAAVLAQVLHHWLTAGRDRTLARIELTLEAARQPQLRPSLHQAGAGPRERAAAILTALGATRPEYAAGLLVAWTEGLLYEWLVGASASVRPVPELPELTSVVRRMLDAALAEDPGGHSAD</sequence>
<accession>A0A6I6F0X6</accession>
<protein>
    <submittedName>
        <fullName evidence="4">TetR/AcrR family transcriptional regulator</fullName>
    </submittedName>
</protein>
<organism evidence="4 5">
    <name type="scientific">Streptomyces ficellus</name>
    <dbReference type="NCBI Taxonomy" id="1977088"/>
    <lineage>
        <taxon>Bacteria</taxon>
        <taxon>Bacillati</taxon>
        <taxon>Actinomycetota</taxon>
        <taxon>Actinomycetes</taxon>
        <taxon>Kitasatosporales</taxon>
        <taxon>Streptomycetaceae</taxon>
        <taxon>Streptomyces</taxon>
    </lineage>
</organism>
<feature type="DNA-binding region" description="H-T-H motif" evidence="2">
    <location>
        <begin position="27"/>
        <end position="46"/>
    </location>
</feature>
<proteinExistence type="predicted"/>
<dbReference type="OrthoDB" id="7506349at2"/>
<keyword evidence="1 2" id="KW-0238">DNA-binding</keyword>
<evidence type="ECO:0000313" key="5">
    <source>
        <dbReference type="Proteomes" id="UP000422572"/>
    </source>
</evidence>
<dbReference type="KEGG" id="sfic:EIZ62_02790"/>
<keyword evidence="5" id="KW-1185">Reference proteome</keyword>
<dbReference type="InterPro" id="IPR009057">
    <property type="entry name" value="Homeodomain-like_sf"/>
</dbReference>
<evidence type="ECO:0000259" key="3">
    <source>
        <dbReference type="PROSITE" id="PS50977"/>
    </source>
</evidence>
<evidence type="ECO:0000256" key="1">
    <source>
        <dbReference type="ARBA" id="ARBA00023125"/>
    </source>
</evidence>
<evidence type="ECO:0000313" key="4">
    <source>
        <dbReference type="EMBL" id="QGV77300.1"/>
    </source>
</evidence>
<feature type="domain" description="HTH tetR-type" evidence="3">
    <location>
        <begin position="4"/>
        <end position="64"/>
    </location>
</feature>
<dbReference type="PROSITE" id="PS50977">
    <property type="entry name" value="HTH_TETR_2"/>
    <property type="match status" value="1"/>
</dbReference>
<dbReference type="AlphaFoldDB" id="A0A6I6F0X6"/>
<dbReference type="InterPro" id="IPR041583">
    <property type="entry name" value="TetR_C_31"/>
</dbReference>
<dbReference type="Proteomes" id="UP000422572">
    <property type="component" value="Chromosome"/>
</dbReference>
<dbReference type="Gene3D" id="1.10.357.10">
    <property type="entry name" value="Tetracycline Repressor, domain 2"/>
    <property type="match status" value="1"/>
</dbReference>
<dbReference type="SUPFAM" id="SSF46689">
    <property type="entry name" value="Homeodomain-like"/>
    <property type="match status" value="1"/>
</dbReference>
<name>A0A6I6F0X6_9ACTN</name>
<reference evidence="4 5" key="1">
    <citation type="submission" date="2018-12" db="EMBL/GenBank/DDBJ databases">
        <title>Complete genome sequence of Streptomyces ficellus NRRL8067, the producer of ficellomycin, feldamycin and nojirimycin.</title>
        <authorList>
            <person name="Zhang H."/>
            <person name="Yue R."/>
            <person name="Liu Y."/>
            <person name="Li M."/>
            <person name="Mu H."/>
            <person name="Zhang J."/>
        </authorList>
    </citation>
    <scope>NUCLEOTIDE SEQUENCE [LARGE SCALE GENOMIC DNA]</scope>
    <source>
        <strain evidence="4 5">NRRL 8067</strain>
    </source>
</reference>
<evidence type="ECO:0000256" key="2">
    <source>
        <dbReference type="PROSITE-ProRule" id="PRU00335"/>
    </source>
</evidence>
<dbReference type="EMBL" id="CP034279">
    <property type="protein sequence ID" value="QGV77300.1"/>
    <property type="molecule type" value="Genomic_DNA"/>
</dbReference>
<gene>
    <name evidence="4" type="ORF">EIZ62_02790</name>
</gene>
<dbReference type="RefSeq" id="WP_156691121.1">
    <property type="nucleotide sequence ID" value="NZ_CP034279.1"/>
</dbReference>
<dbReference type="Pfam" id="PF17940">
    <property type="entry name" value="TetR_C_31"/>
    <property type="match status" value="1"/>
</dbReference>
<dbReference type="InterPro" id="IPR001647">
    <property type="entry name" value="HTH_TetR"/>
</dbReference>
<dbReference type="GO" id="GO:0003677">
    <property type="term" value="F:DNA binding"/>
    <property type="evidence" value="ECO:0007669"/>
    <property type="project" value="UniProtKB-UniRule"/>
</dbReference>